<dbReference type="AlphaFoldDB" id="A0A644WLD0"/>
<protein>
    <submittedName>
        <fullName evidence="1">Uncharacterized protein</fullName>
    </submittedName>
</protein>
<name>A0A644WLD0_9ZZZZ</name>
<accession>A0A644WLD0</accession>
<dbReference type="EMBL" id="VSSQ01001051">
    <property type="protein sequence ID" value="MPM04592.1"/>
    <property type="molecule type" value="Genomic_DNA"/>
</dbReference>
<evidence type="ECO:0000313" key="1">
    <source>
        <dbReference type="EMBL" id="MPM04592.1"/>
    </source>
</evidence>
<reference evidence="1" key="1">
    <citation type="submission" date="2019-08" db="EMBL/GenBank/DDBJ databases">
        <authorList>
            <person name="Kucharzyk K."/>
            <person name="Murdoch R.W."/>
            <person name="Higgins S."/>
            <person name="Loffler F."/>
        </authorList>
    </citation>
    <scope>NUCLEOTIDE SEQUENCE</scope>
</reference>
<gene>
    <name evidence="1" type="ORF">SDC9_50870</name>
</gene>
<proteinExistence type="predicted"/>
<organism evidence="1">
    <name type="scientific">bioreactor metagenome</name>
    <dbReference type="NCBI Taxonomy" id="1076179"/>
    <lineage>
        <taxon>unclassified sequences</taxon>
        <taxon>metagenomes</taxon>
        <taxon>ecological metagenomes</taxon>
    </lineage>
</organism>
<sequence length="504" mass="55471">MTDEAEFVALKAAENWPFGADATLDSMPVPIHKFSADTVNKALKEYMGITLDDLSGVGMAELIYLKAYDAYYNFTSDAGAASFTCTSGETQGDIVRLFGETATLTLKKQGDGFWIVSHQRTGDTSGESSDQAQDDIILLGPNGEKCPLKLGMRVDETTEKLEAANIVLKGDYTDQLFNEDYSLWFDDASDEAGQEEWVLSSISVKTPVIETVEGLKTGDAGDKIEQIYGPCKRIERDETEAHKYYYYEMGNYILVISSGSGEIFSDPDDPYYVFSWRISSKEYSNIYFPREADGEVSLPESSVLLASLPDDQIYLYGDQTDYDTTGWYDGLYLSINGVSRYYGWQNIGKESFLPTLSLNDMDGDGQKELVIVLTTGEGTGVNQKAVHVIDPENFAEAGVTDPLNIISDNVDTSIVHENGSVTVTVIVNGQKSVITLPENYAQGWAEEKASFGSIVTFEVDGSVLTATVPAQISYTVFVGEVVITYAFDGSQYVMKTIEYVPYEL</sequence>
<comment type="caution">
    <text evidence="1">The sequence shown here is derived from an EMBL/GenBank/DDBJ whole genome shotgun (WGS) entry which is preliminary data.</text>
</comment>